<feature type="non-terminal residue" evidence="1">
    <location>
        <position position="1"/>
    </location>
</feature>
<keyword evidence="2" id="KW-1185">Reference proteome</keyword>
<sequence length="115" mass="13393">PKLTRVLCGRKLRKLGYKNSNFCCTRALRHQLLNSEILTSSTFVANVINFCNERHHVSEEVRRTDLTKRVFQLHGDAVVLRIDQIEISHNLHYVKLNIVVADVGRIRIFQLRSLK</sequence>
<evidence type="ECO:0000313" key="2">
    <source>
        <dbReference type="Proteomes" id="UP001629246"/>
    </source>
</evidence>
<reference evidence="1 2" key="1">
    <citation type="journal article" date="2024" name="Chem. Sci.">
        <title>Discovery of megapolipeptins by genome mining of a Burkholderiales bacteria collection.</title>
        <authorList>
            <person name="Paulo B.S."/>
            <person name="Recchia M.J.J."/>
            <person name="Lee S."/>
            <person name="Fergusson C.H."/>
            <person name="Romanowski S.B."/>
            <person name="Hernandez A."/>
            <person name="Krull N."/>
            <person name="Liu D.Y."/>
            <person name="Cavanagh H."/>
            <person name="Bos A."/>
            <person name="Gray C.A."/>
            <person name="Murphy B.T."/>
            <person name="Linington R.G."/>
            <person name="Eustaquio A.S."/>
        </authorList>
    </citation>
    <scope>NUCLEOTIDE SEQUENCE [LARGE SCALE GENOMIC DNA]</scope>
    <source>
        <strain evidence="1 2">RL21-008-BIB-A</strain>
    </source>
</reference>
<gene>
    <name evidence="1" type="ORF">PQR62_23685</name>
</gene>
<accession>A0ABW9AFU9</accession>
<dbReference type="RefSeq" id="WP_408160535.1">
    <property type="nucleotide sequence ID" value="NZ_JAQQFM010000013.1"/>
</dbReference>
<dbReference type="EMBL" id="JAQQFM010000013">
    <property type="protein sequence ID" value="MFL9927295.1"/>
    <property type="molecule type" value="Genomic_DNA"/>
</dbReference>
<protein>
    <submittedName>
        <fullName evidence="1">Uncharacterized protein</fullName>
    </submittedName>
</protein>
<comment type="caution">
    <text evidence="1">The sequence shown here is derived from an EMBL/GenBank/DDBJ whole genome shotgun (WGS) entry which is preliminary data.</text>
</comment>
<evidence type="ECO:0000313" key="1">
    <source>
        <dbReference type="EMBL" id="MFL9927295.1"/>
    </source>
</evidence>
<dbReference type="Proteomes" id="UP001629246">
    <property type="component" value="Unassembled WGS sequence"/>
</dbReference>
<organism evidence="1 2">
    <name type="scientific">Herbaspirillum lusitanum</name>
    <dbReference type="NCBI Taxonomy" id="213312"/>
    <lineage>
        <taxon>Bacteria</taxon>
        <taxon>Pseudomonadati</taxon>
        <taxon>Pseudomonadota</taxon>
        <taxon>Betaproteobacteria</taxon>
        <taxon>Burkholderiales</taxon>
        <taxon>Oxalobacteraceae</taxon>
        <taxon>Herbaspirillum</taxon>
    </lineage>
</organism>
<name>A0ABW9AFU9_9BURK</name>
<proteinExistence type="predicted"/>